<evidence type="ECO:0000313" key="2">
    <source>
        <dbReference type="WBParaSite" id="JU765_v2.g15702.t1"/>
    </source>
</evidence>
<organism evidence="1 2">
    <name type="scientific">Panagrolaimus sp. JU765</name>
    <dbReference type="NCBI Taxonomy" id="591449"/>
    <lineage>
        <taxon>Eukaryota</taxon>
        <taxon>Metazoa</taxon>
        <taxon>Ecdysozoa</taxon>
        <taxon>Nematoda</taxon>
        <taxon>Chromadorea</taxon>
        <taxon>Rhabditida</taxon>
        <taxon>Tylenchina</taxon>
        <taxon>Panagrolaimomorpha</taxon>
        <taxon>Panagrolaimoidea</taxon>
        <taxon>Panagrolaimidae</taxon>
        <taxon>Panagrolaimus</taxon>
    </lineage>
</organism>
<dbReference type="WBParaSite" id="JU765_v2.g15702.t1">
    <property type="protein sequence ID" value="JU765_v2.g15702.t1"/>
    <property type="gene ID" value="JU765_v2.g15702"/>
</dbReference>
<proteinExistence type="predicted"/>
<reference evidence="2" key="1">
    <citation type="submission" date="2022-11" db="UniProtKB">
        <authorList>
            <consortium name="WormBaseParasite"/>
        </authorList>
    </citation>
    <scope>IDENTIFICATION</scope>
</reference>
<name>A0AC34QEI1_9BILA</name>
<sequence>MSTDCFVNISAELKAEILKDQLRHKATKVFKNFYGYLALPFALIGLGITIVFVLAVVRAIKQHRVSRKCYVLIVNRSLGDILACVAAIANAAYVFTSSEPNRDVVNVIDTFFVSSFWSGMISYVALSLLKLYAVARPFNYRKRVTMKRCIYLVVVSWCFFLFILTYALGVSAITKIPVLREWSGCKIETCLRSMYRTRNVLMCIIYFFTIFCFACTVMFINRARNFVNSFHQRQDGPNKPKILRNRFPMWKLAVNVGTFAGFNSFYIIWAIVLLANTDRCMFQRNYPTMMRILALIRLTLICRIILDPVLSFLTDFQIRRSVMSMFGIKHIIKPSDSKKPFQKSMSEENSSENTPNGKPSTTTVEERLTVKGSSVKKAIENMEV</sequence>
<protein>
    <submittedName>
        <fullName evidence="2">G-protein coupled receptors family 1 profile domain-containing protein</fullName>
    </submittedName>
</protein>
<dbReference type="Proteomes" id="UP000887576">
    <property type="component" value="Unplaced"/>
</dbReference>
<evidence type="ECO:0000313" key="1">
    <source>
        <dbReference type="Proteomes" id="UP000887576"/>
    </source>
</evidence>
<accession>A0AC34QEI1</accession>